<evidence type="ECO:0000313" key="1">
    <source>
        <dbReference type="EMBL" id="PPQ83783.1"/>
    </source>
</evidence>
<dbReference type="Proteomes" id="UP000283269">
    <property type="component" value="Unassembled WGS sequence"/>
</dbReference>
<reference evidence="1 2" key="1">
    <citation type="journal article" date="2018" name="Evol. Lett.">
        <title>Horizontal gene cluster transfer increased hallucinogenic mushroom diversity.</title>
        <authorList>
            <person name="Reynolds H.T."/>
            <person name="Vijayakumar V."/>
            <person name="Gluck-Thaler E."/>
            <person name="Korotkin H.B."/>
            <person name="Matheny P.B."/>
            <person name="Slot J.C."/>
        </authorList>
    </citation>
    <scope>NUCLEOTIDE SEQUENCE [LARGE SCALE GENOMIC DNA]</scope>
    <source>
        <strain evidence="1 2">2631</strain>
    </source>
</reference>
<sequence>MSLQHLLYSLPEPPSKLCDIYTLDALCEELDLKFKAFIASESTNILYSSYLLQYLNTFRAWLERCGSMLFYDGETLDLAVRRIIHYLAKNDMFSITPLVFYASYETLSIGEINHLPEVNLSSEIQHCGLSVEWWPSSLGHAEIETLYKLESHILEGEDEELRSQWIRLSMRLMCLCLTLLGNDTIKRARNPNA</sequence>
<name>A0A409WZ21_PSICY</name>
<dbReference type="InParanoid" id="A0A409WZ21"/>
<gene>
    <name evidence="1" type="ORF">CVT25_000134</name>
</gene>
<keyword evidence="2" id="KW-1185">Reference proteome</keyword>
<proteinExistence type="predicted"/>
<dbReference type="AlphaFoldDB" id="A0A409WZ21"/>
<comment type="caution">
    <text evidence="1">The sequence shown here is derived from an EMBL/GenBank/DDBJ whole genome shotgun (WGS) entry which is preliminary data.</text>
</comment>
<evidence type="ECO:0000313" key="2">
    <source>
        <dbReference type="Proteomes" id="UP000283269"/>
    </source>
</evidence>
<dbReference type="EMBL" id="NHYD01002972">
    <property type="protein sequence ID" value="PPQ83783.1"/>
    <property type="molecule type" value="Genomic_DNA"/>
</dbReference>
<organism evidence="1 2">
    <name type="scientific">Psilocybe cyanescens</name>
    <dbReference type="NCBI Taxonomy" id="93625"/>
    <lineage>
        <taxon>Eukaryota</taxon>
        <taxon>Fungi</taxon>
        <taxon>Dikarya</taxon>
        <taxon>Basidiomycota</taxon>
        <taxon>Agaricomycotina</taxon>
        <taxon>Agaricomycetes</taxon>
        <taxon>Agaricomycetidae</taxon>
        <taxon>Agaricales</taxon>
        <taxon>Agaricineae</taxon>
        <taxon>Strophariaceae</taxon>
        <taxon>Psilocybe</taxon>
    </lineage>
</organism>
<accession>A0A409WZ21</accession>
<protein>
    <submittedName>
        <fullName evidence="1">Uncharacterized protein</fullName>
    </submittedName>
</protein>